<comment type="catalytic activity">
    <reaction evidence="12">
        <text>(6R)-5,10-methylene-5,6,7,8-tetrahydrofolate + NADP(+) = (6R)-5,10-methenyltetrahydrofolate + NADPH</text>
        <dbReference type="Rhea" id="RHEA:22812"/>
        <dbReference type="ChEBI" id="CHEBI:15636"/>
        <dbReference type="ChEBI" id="CHEBI:57455"/>
        <dbReference type="ChEBI" id="CHEBI:57783"/>
        <dbReference type="ChEBI" id="CHEBI:58349"/>
        <dbReference type="EC" id="1.5.1.5"/>
    </reaction>
</comment>
<organism evidence="15 16">
    <name type="scientific">Phenylobacterium kunshanense</name>
    <dbReference type="NCBI Taxonomy" id="1445034"/>
    <lineage>
        <taxon>Bacteria</taxon>
        <taxon>Pseudomonadati</taxon>
        <taxon>Pseudomonadota</taxon>
        <taxon>Alphaproteobacteria</taxon>
        <taxon>Caulobacterales</taxon>
        <taxon>Caulobacteraceae</taxon>
        <taxon>Phenylobacterium</taxon>
    </lineage>
</organism>
<dbReference type="InterPro" id="IPR000672">
    <property type="entry name" value="THF_DH/CycHdrlase"/>
</dbReference>
<reference evidence="15 16" key="1">
    <citation type="submission" date="2018-05" db="EMBL/GenBank/DDBJ databases">
        <authorList>
            <person name="Lanie J.A."/>
            <person name="Ng W.-L."/>
            <person name="Kazmierczak K.M."/>
            <person name="Andrzejewski T.M."/>
            <person name="Davidsen T.M."/>
            <person name="Wayne K.J."/>
            <person name="Tettelin H."/>
            <person name="Glass J.I."/>
            <person name="Rusch D."/>
            <person name="Podicherti R."/>
            <person name="Tsui H.-C.T."/>
            <person name="Winkler M.E."/>
        </authorList>
    </citation>
    <scope>NUCLEOTIDE SEQUENCE [LARGE SCALE GENOMIC DNA]</scope>
    <source>
        <strain evidence="15 16">BUT-10</strain>
    </source>
</reference>
<dbReference type="Pfam" id="PF00763">
    <property type="entry name" value="THF_DHG_CYH"/>
    <property type="match status" value="1"/>
</dbReference>
<gene>
    <name evidence="12" type="primary">folD</name>
    <name evidence="15" type="ORF">DJ019_17630</name>
</gene>
<comment type="similarity">
    <text evidence="12">Belongs to the tetrahydrofolate dehydrogenase/cyclohydrolase family.</text>
</comment>
<accession>A0A328B8B6</accession>
<feature type="domain" description="Tetrahydrofolate dehydrogenase/cyclohydrolase NAD(P)-binding" evidence="14">
    <location>
        <begin position="140"/>
        <end position="291"/>
    </location>
</feature>
<dbReference type="GO" id="GO:0009086">
    <property type="term" value="P:methionine biosynthetic process"/>
    <property type="evidence" value="ECO:0007669"/>
    <property type="project" value="UniProtKB-KW"/>
</dbReference>
<dbReference type="InterPro" id="IPR046346">
    <property type="entry name" value="Aminoacid_DH-like_N_sf"/>
</dbReference>
<dbReference type="FunFam" id="3.40.50.720:FF:000006">
    <property type="entry name" value="Bifunctional protein FolD"/>
    <property type="match status" value="1"/>
</dbReference>
<dbReference type="EC" id="1.5.1.5" evidence="12"/>
<comment type="caution">
    <text evidence="12">Lacks conserved residue(s) required for the propagation of feature annotation.</text>
</comment>
<evidence type="ECO:0000313" key="16">
    <source>
        <dbReference type="Proteomes" id="UP000249524"/>
    </source>
</evidence>
<dbReference type="InterPro" id="IPR020631">
    <property type="entry name" value="THF_DH/CycHdrlase_NAD-bd_dom"/>
</dbReference>
<keyword evidence="16" id="KW-1185">Reference proteome</keyword>
<comment type="function">
    <text evidence="12">Catalyzes the oxidation of 5,10-methylenetetrahydrofolate to 5,10-methenyltetrahydrofolate and then the hydrolysis of 5,10-methenyltetrahydrofolate to 10-formyltetrahydrofolate.</text>
</comment>
<proteinExistence type="inferred from homology"/>
<evidence type="ECO:0000256" key="3">
    <source>
        <dbReference type="ARBA" id="ARBA00022563"/>
    </source>
</evidence>
<dbReference type="GO" id="GO:0004477">
    <property type="term" value="F:methenyltetrahydrofolate cyclohydrolase activity"/>
    <property type="evidence" value="ECO:0007669"/>
    <property type="project" value="UniProtKB-UniRule"/>
</dbReference>
<dbReference type="EMBL" id="QFYS01000009">
    <property type="protein sequence ID" value="RAK63089.1"/>
    <property type="molecule type" value="Genomic_DNA"/>
</dbReference>
<feature type="domain" description="Tetrahydrofolate dehydrogenase/cyclohydrolase catalytic" evidence="13">
    <location>
        <begin position="6"/>
        <end position="121"/>
    </location>
</feature>
<dbReference type="PANTHER" id="PTHR48099">
    <property type="entry name" value="C-1-TETRAHYDROFOLATE SYNTHASE, CYTOPLASMIC-RELATED"/>
    <property type="match status" value="1"/>
</dbReference>
<evidence type="ECO:0000256" key="10">
    <source>
        <dbReference type="ARBA" id="ARBA00023167"/>
    </source>
</evidence>
<keyword evidence="3 12" id="KW-0554">One-carbon metabolism</keyword>
<dbReference type="GO" id="GO:0004488">
    <property type="term" value="F:methylenetetrahydrofolate dehydrogenase (NADP+) activity"/>
    <property type="evidence" value="ECO:0007669"/>
    <property type="project" value="UniProtKB-UniRule"/>
</dbReference>
<dbReference type="GO" id="GO:0000105">
    <property type="term" value="P:L-histidine biosynthetic process"/>
    <property type="evidence" value="ECO:0007669"/>
    <property type="project" value="UniProtKB-KW"/>
</dbReference>
<dbReference type="EC" id="3.5.4.9" evidence="12"/>
<evidence type="ECO:0000256" key="11">
    <source>
        <dbReference type="ARBA" id="ARBA00023268"/>
    </source>
</evidence>
<dbReference type="InterPro" id="IPR020867">
    <property type="entry name" value="THF_DH/CycHdrlase_CS"/>
</dbReference>
<protein>
    <recommendedName>
        <fullName evidence="12">Bifunctional protein FolD</fullName>
    </recommendedName>
    <domain>
        <recommendedName>
            <fullName evidence="12">Methylenetetrahydrofolate dehydrogenase</fullName>
            <ecNumber evidence="12">1.5.1.5</ecNumber>
        </recommendedName>
    </domain>
    <domain>
        <recommendedName>
            <fullName evidence="12">Methenyltetrahydrofolate cyclohydrolase</fullName>
            <ecNumber evidence="12">3.5.4.9</ecNumber>
        </recommendedName>
    </domain>
</protein>
<feature type="binding site" evidence="12">
    <location>
        <begin position="166"/>
        <end position="168"/>
    </location>
    <ligand>
        <name>NADP(+)</name>
        <dbReference type="ChEBI" id="CHEBI:58349"/>
    </ligand>
</feature>
<keyword evidence="6 12" id="KW-0378">Hydrolase</keyword>
<dbReference type="GO" id="GO:0035999">
    <property type="term" value="P:tetrahydrofolate interconversion"/>
    <property type="evidence" value="ECO:0007669"/>
    <property type="project" value="UniProtKB-UniRule"/>
</dbReference>
<dbReference type="NCBIfam" id="NF010783">
    <property type="entry name" value="PRK14186.1"/>
    <property type="match status" value="1"/>
</dbReference>
<feature type="binding site" evidence="12">
    <location>
        <position position="232"/>
    </location>
    <ligand>
        <name>NADP(+)</name>
        <dbReference type="ChEBI" id="CHEBI:58349"/>
    </ligand>
</feature>
<dbReference type="GO" id="GO:0006164">
    <property type="term" value="P:purine nucleotide biosynthetic process"/>
    <property type="evidence" value="ECO:0007669"/>
    <property type="project" value="UniProtKB-KW"/>
</dbReference>
<dbReference type="PANTHER" id="PTHR48099:SF5">
    <property type="entry name" value="C-1-TETRAHYDROFOLATE SYNTHASE, CYTOPLASMIC"/>
    <property type="match status" value="1"/>
</dbReference>
<dbReference type="AlphaFoldDB" id="A0A328B8B6"/>
<keyword evidence="4 12" id="KW-0028">Amino-acid biosynthesis</keyword>
<dbReference type="OrthoDB" id="9803580at2"/>
<keyword evidence="10 12" id="KW-0486">Methionine biosynthesis</keyword>
<dbReference type="NCBIfam" id="NF010785">
    <property type="entry name" value="PRK14188.1"/>
    <property type="match status" value="1"/>
</dbReference>
<dbReference type="FunFam" id="3.40.50.10860:FF:000005">
    <property type="entry name" value="C-1-tetrahydrofolate synthase, cytoplasmic, putative"/>
    <property type="match status" value="1"/>
</dbReference>
<dbReference type="PROSITE" id="PS00767">
    <property type="entry name" value="THF_DHG_CYH_2"/>
    <property type="match status" value="1"/>
</dbReference>
<keyword evidence="11 12" id="KW-0511">Multifunctional enzyme</keyword>
<comment type="pathway">
    <text evidence="1 12">One-carbon metabolism; tetrahydrofolate interconversion.</text>
</comment>
<dbReference type="InterPro" id="IPR020630">
    <property type="entry name" value="THF_DH/CycHdrlase_cat_dom"/>
</dbReference>
<dbReference type="GO" id="GO:0005829">
    <property type="term" value="C:cytosol"/>
    <property type="evidence" value="ECO:0007669"/>
    <property type="project" value="TreeGrafter"/>
</dbReference>
<evidence type="ECO:0000256" key="1">
    <source>
        <dbReference type="ARBA" id="ARBA00004777"/>
    </source>
</evidence>
<sequence length="297" mass="31102">MTAKIIEGLPVAERLRAEVTAEVARLRAEHGLQPGLAVVLVGEDPASQAYVKSKGEQSLAAGMHSVTHRLPADTKQDELLRLIADLNADPLIHGILVQLPLPKHLDEKPVIDAIDPDKDVDGLHVVNAGRLVAGLPALTACTPVGCMVLLRDTLGDLTGKHAVVVGRSRLVGKPIGQLLLAANCTVTMAHSKTVDLPAVCRSADILVAAVGQPRMIRGDWIKPGACVIDVGINRVPFDNPEQAALGKTKLVGDVNYKEAVQVAGSITPVPKGVGPMTVACLLQNTVTAAKRIAGIDS</sequence>
<comment type="subunit">
    <text evidence="2 12">Homodimer.</text>
</comment>
<evidence type="ECO:0000256" key="9">
    <source>
        <dbReference type="ARBA" id="ARBA00023102"/>
    </source>
</evidence>
<evidence type="ECO:0000259" key="14">
    <source>
        <dbReference type="Pfam" id="PF02882"/>
    </source>
</evidence>
<dbReference type="UniPathway" id="UPA00193"/>
<keyword evidence="9 12" id="KW-0368">Histidine biosynthesis</keyword>
<dbReference type="SUPFAM" id="SSF53223">
    <property type="entry name" value="Aminoacid dehydrogenase-like, N-terminal domain"/>
    <property type="match status" value="1"/>
</dbReference>
<dbReference type="PRINTS" id="PR00085">
    <property type="entry name" value="THFDHDRGNASE"/>
</dbReference>
<evidence type="ECO:0000313" key="15">
    <source>
        <dbReference type="EMBL" id="RAK63089.1"/>
    </source>
</evidence>
<evidence type="ECO:0000256" key="5">
    <source>
        <dbReference type="ARBA" id="ARBA00022755"/>
    </source>
</evidence>
<dbReference type="Proteomes" id="UP000249524">
    <property type="component" value="Unassembled WGS sequence"/>
</dbReference>
<comment type="catalytic activity">
    <reaction evidence="12">
        <text>(6R)-5,10-methenyltetrahydrofolate + H2O = (6R)-10-formyltetrahydrofolate + H(+)</text>
        <dbReference type="Rhea" id="RHEA:23700"/>
        <dbReference type="ChEBI" id="CHEBI:15377"/>
        <dbReference type="ChEBI" id="CHEBI:15378"/>
        <dbReference type="ChEBI" id="CHEBI:57455"/>
        <dbReference type="ChEBI" id="CHEBI:195366"/>
        <dbReference type="EC" id="3.5.4.9"/>
    </reaction>
</comment>
<comment type="caution">
    <text evidence="15">The sequence shown here is derived from an EMBL/GenBank/DDBJ whole genome shotgun (WGS) entry which is preliminary data.</text>
</comment>
<dbReference type="Pfam" id="PF02882">
    <property type="entry name" value="THF_DHG_CYH_C"/>
    <property type="match status" value="1"/>
</dbReference>
<evidence type="ECO:0000256" key="2">
    <source>
        <dbReference type="ARBA" id="ARBA00011738"/>
    </source>
</evidence>
<dbReference type="CDD" id="cd01080">
    <property type="entry name" value="NAD_bind_m-THF_DH_Cyclohyd"/>
    <property type="match status" value="1"/>
</dbReference>
<keyword evidence="5 12" id="KW-0658">Purine biosynthesis</keyword>
<dbReference type="PROSITE" id="PS00766">
    <property type="entry name" value="THF_DHG_CYH_1"/>
    <property type="match status" value="1"/>
</dbReference>
<dbReference type="HAMAP" id="MF_01576">
    <property type="entry name" value="THF_DHG_CYH"/>
    <property type="match status" value="1"/>
</dbReference>
<evidence type="ECO:0000256" key="6">
    <source>
        <dbReference type="ARBA" id="ARBA00022801"/>
    </source>
</evidence>
<dbReference type="InterPro" id="IPR036291">
    <property type="entry name" value="NAD(P)-bd_dom_sf"/>
</dbReference>
<evidence type="ECO:0000256" key="8">
    <source>
        <dbReference type="ARBA" id="ARBA00023002"/>
    </source>
</evidence>
<dbReference type="SUPFAM" id="SSF51735">
    <property type="entry name" value="NAD(P)-binding Rossmann-fold domains"/>
    <property type="match status" value="1"/>
</dbReference>
<evidence type="ECO:0000256" key="7">
    <source>
        <dbReference type="ARBA" id="ARBA00022857"/>
    </source>
</evidence>
<evidence type="ECO:0000256" key="12">
    <source>
        <dbReference type="HAMAP-Rule" id="MF_01576"/>
    </source>
</evidence>
<dbReference type="Gene3D" id="3.40.50.10860">
    <property type="entry name" value="Leucine Dehydrogenase, chain A, domain 1"/>
    <property type="match status" value="1"/>
</dbReference>
<dbReference type="Gene3D" id="3.40.50.720">
    <property type="entry name" value="NAD(P)-binding Rossmann-like Domain"/>
    <property type="match status" value="1"/>
</dbReference>
<keyword evidence="8 12" id="KW-0560">Oxidoreductase</keyword>
<evidence type="ECO:0000259" key="13">
    <source>
        <dbReference type="Pfam" id="PF00763"/>
    </source>
</evidence>
<dbReference type="RefSeq" id="WP_111277482.1">
    <property type="nucleotide sequence ID" value="NZ_QFYS01000009.1"/>
</dbReference>
<evidence type="ECO:0000256" key="4">
    <source>
        <dbReference type="ARBA" id="ARBA00022605"/>
    </source>
</evidence>
<name>A0A328B8B6_9CAUL</name>
<keyword evidence="7 12" id="KW-0521">NADP</keyword>